<evidence type="ECO:0000256" key="1">
    <source>
        <dbReference type="SAM" id="MobiDB-lite"/>
    </source>
</evidence>
<feature type="region of interest" description="Disordered" evidence="1">
    <location>
        <begin position="156"/>
        <end position="196"/>
    </location>
</feature>
<evidence type="ECO:0000313" key="3">
    <source>
        <dbReference type="Proteomes" id="UP000800038"/>
    </source>
</evidence>
<accession>A0A6A5SM49</accession>
<evidence type="ECO:0000313" key="2">
    <source>
        <dbReference type="EMBL" id="KAF1938347.1"/>
    </source>
</evidence>
<protein>
    <submittedName>
        <fullName evidence="2">Uncharacterized protein</fullName>
    </submittedName>
</protein>
<dbReference type="EMBL" id="ML976108">
    <property type="protein sequence ID" value="KAF1938347.1"/>
    <property type="molecule type" value="Genomic_DNA"/>
</dbReference>
<keyword evidence="3" id="KW-1185">Reference proteome</keyword>
<gene>
    <name evidence="2" type="ORF">EJ02DRAFT_354786</name>
</gene>
<name>A0A6A5SM49_9PLEO</name>
<feature type="non-terminal residue" evidence="2">
    <location>
        <position position="196"/>
    </location>
</feature>
<organism evidence="2 3">
    <name type="scientific">Clathrospora elynae</name>
    <dbReference type="NCBI Taxonomy" id="706981"/>
    <lineage>
        <taxon>Eukaryota</taxon>
        <taxon>Fungi</taxon>
        <taxon>Dikarya</taxon>
        <taxon>Ascomycota</taxon>
        <taxon>Pezizomycotina</taxon>
        <taxon>Dothideomycetes</taxon>
        <taxon>Pleosporomycetidae</taxon>
        <taxon>Pleosporales</taxon>
        <taxon>Diademaceae</taxon>
        <taxon>Clathrospora</taxon>
    </lineage>
</organism>
<dbReference type="OrthoDB" id="3737666at2759"/>
<reference evidence="2" key="1">
    <citation type="journal article" date="2020" name="Stud. Mycol.">
        <title>101 Dothideomycetes genomes: a test case for predicting lifestyles and emergence of pathogens.</title>
        <authorList>
            <person name="Haridas S."/>
            <person name="Albert R."/>
            <person name="Binder M."/>
            <person name="Bloem J."/>
            <person name="Labutti K."/>
            <person name="Salamov A."/>
            <person name="Andreopoulos B."/>
            <person name="Baker S."/>
            <person name="Barry K."/>
            <person name="Bills G."/>
            <person name="Bluhm B."/>
            <person name="Cannon C."/>
            <person name="Castanera R."/>
            <person name="Culley D."/>
            <person name="Daum C."/>
            <person name="Ezra D."/>
            <person name="Gonzalez J."/>
            <person name="Henrissat B."/>
            <person name="Kuo A."/>
            <person name="Liang C."/>
            <person name="Lipzen A."/>
            <person name="Lutzoni F."/>
            <person name="Magnuson J."/>
            <person name="Mondo S."/>
            <person name="Nolan M."/>
            <person name="Ohm R."/>
            <person name="Pangilinan J."/>
            <person name="Park H.-J."/>
            <person name="Ramirez L."/>
            <person name="Alfaro M."/>
            <person name="Sun H."/>
            <person name="Tritt A."/>
            <person name="Yoshinaga Y."/>
            <person name="Zwiers L.-H."/>
            <person name="Turgeon B."/>
            <person name="Goodwin S."/>
            <person name="Spatafora J."/>
            <person name="Crous P."/>
            <person name="Grigoriev I."/>
        </authorList>
    </citation>
    <scope>NUCLEOTIDE SEQUENCE</scope>
    <source>
        <strain evidence="2">CBS 161.51</strain>
    </source>
</reference>
<feature type="compositionally biased region" description="Low complexity" evidence="1">
    <location>
        <begin position="159"/>
        <end position="169"/>
    </location>
</feature>
<feature type="compositionally biased region" description="Polar residues" evidence="1">
    <location>
        <begin position="25"/>
        <end position="35"/>
    </location>
</feature>
<dbReference type="Proteomes" id="UP000800038">
    <property type="component" value="Unassembled WGS sequence"/>
</dbReference>
<feature type="region of interest" description="Disordered" evidence="1">
    <location>
        <begin position="12"/>
        <end position="60"/>
    </location>
</feature>
<feature type="compositionally biased region" description="Low complexity" evidence="1">
    <location>
        <begin position="181"/>
        <end position="196"/>
    </location>
</feature>
<dbReference type="AlphaFoldDB" id="A0A6A5SM49"/>
<proteinExistence type="predicted"/>
<sequence length="196" mass="20947">MADIIIEEPLLIPTPTTYQPRPNRPNCSSTPSCTPATLEPIVPQKRPSDPSNITPEASGPAPPINKFFFGSQRLSLAAPVAKSAKEAIAIARTMVIQATSMATSTQEQSQLLNLLEFFRDFTENGRVNKHRLSVLASQVSSLETISRTIGSKVRQLQKPAPATTTITAAQPSRLPTTQVPTTTTTSATTSYASTAA</sequence>